<proteinExistence type="predicted"/>
<accession>A0ABQ4E152</accession>
<evidence type="ECO:0000256" key="1">
    <source>
        <dbReference type="SAM" id="MobiDB-lite"/>
    </source>
</evidence>
<evidence type="ECO:0000313" key="2">
    <source>
        <dbReference type="EMBL" id="GIG88413.1"/>
    </source>
</evidence>
<dbReference type="EMBL" id="BONW01000016">
    <property type="protein sequence ID" value="GIG88413.1"/>
    <property type="molecule type" value="Genomic_DNA"/>
</dbReference>
<protein>
    <submittedName>
        <fullName evidence="2">Uncharacterized protein</fullName>
    </submittedName>
</protein>
<sequence>MIPPLATAATTAAEVQLAGVPLPTTRVGLAVSTARASAGTLARPFGLPGRGSAGTGLVEADGLAVGDGLAGAVGDPLAAPLASAAGAHCGPADGSAGGEPQPARPAAATSTVAINPAVILVCTGRS</sequence>
<gene>
    <name evidence="2" type="ORF">Pen02_33490</name>
</gene>
<organism evidence="2 3">
    <name type="scientific">Plantactinospora endophytica</name>
    <dbReference type="NCBI Taxonomy" id="673535"/>
    <lineage>
        <taxon>Bacteria</taxon>
        <taxon>Bacillati</taxon>
        <taxon>Actinomycetota</taxon>
        <taxon>Actinomycetes</taxon>
        <taxon>Micromonosporales</taxon>
        <taxon>Micromonosporaceae</taxon>
        <taxon>Plantactinospora</taxon>
    </lineage>
</organism>
<comment type="caution">
    <text evidence="2">The sequence shown here is derived from an EMBL/GenBank/DDBJ whole genome shotgun (WGS) entry which is preliminary data.</text>
</comment>
<name>A0ABQ4E152_9ACTN</name>
<reference evidence="2 3" key="1">
    <citation type="submission" date="2021-01" db="EMBL/GenBank/DDBJ databases">
        <title>Whole genome shotgun sequence of Plantactinospora endophytica NBRC 110450.</title>
        <authorList>
            <person name="Komaki H."/>
            <person name="Tamura T."/>
        </authorList>
    </citation>
    <scope>NUCLEOTIDE SEQUENCE [LARGE SCALE GENOMIC DNA]</scope>
    <source>
        <strain evidence="2 3">NBRC 110450</strain>
    </source>
</reference>
<keyword evidence="3" id="KW-1185">Reference proteome</keyword>
<feature type="region of interest" description="Disordered" evidence="1">
    <location>
        <begin position="88"/>
        <end position="109"/>
    </location>
</feature>
<evidence type="ECO:0000313" key="3">
    <source>
        <dbReference type="Proteomes" id="UP000646749"/>
    </source>
</evidence>
<dbReference type="Proteomes" id="UP000646749">
    <property type="component" value="Unassembled WGS sequence"/>
</dbReference>